<proteinExistence type="inferred from homology"/>
<keyword evidence="6 7" id="KW-0472">Membrane</keyword>
<dbReference type="InterPro" id="IPR050545">
    <property type="entry name" value="Mycobact_MmpL"/>
</dbReference>
<feature type="transmembrane region" description="Helical" evidence="7">
    <location>
        <begin position="198"/>
        <end position="223"/>
    </location>
</feature>
<evidence type="ECO:0000256" key="4">
    <source>
        <dbReference type="ARBA" id="ARBA00022692"/>
    </source>
</evidence>
<keyword evidence="3" id="KW-1003">Cell membrane</keyword>
<evidence type="ECO:0000256" key="3">
    <source>
        <dbReference type="ARBA" id="ARBA00022475"/>
    </source>
</evidence>
<reference evidence="9 10" key="1">
    <citation type="submission" date="2019-11" db="EMBL/GenBank/DDBJ databases">
        <authorList>
            <person name="Jiang L.-Q."/>
        </authorList>
    </citation>
    <scope>NUCLEOTIDE SEQUENCE [LARGE SCALE GENOMIC DNA]</scope>
    <source>
        <strain evidence="9 10">YIM 132087</strain>
    </source>
</reference>
<dbReference type="PROSITE" id="PS50156">
    <property type="entry name" value="SSD"/>
    <property type="match status" value="1"/>
</dbReference>
<feature type="transmembrane region" description="Helical" evidence="7">
    <location>
        <begin position="21"/>
        <end position="41"/>
    </location>
</feature>
<feature type="transmembrane region" description="Helical" evidence="7">
    <location>
        <begin position="306"/>
        <end position="327"/>
    </location>
</feature>
<feature type="domain" description="SSD" evidence="8">
    <location>
        <begin position="561"/>
        <end position="719"/>
    </location>
</feature>
<dbReference type="PANTHER" id="PTHR33406">
    <property type="entry name" value="MEMBRANE PROTEIN MJ1562-RELATED"/>
    <property type="match status" value="1"/>
</dbReference>
<keyword evidence="5 7" id="KW-1133">Transmembrane helix</keyword>
<evidence type="ECO:0000256" key="5">
    <source>
        <dbReference type="ARBA" id="ARBA00022989"/>
    </source>
</evidence>
<dbReference type="Gene3D" id="1.20.1640.10">
    <property type="entry name" value="Multidrug efflux transporter AcrB transmembrane domain"/>
    <property type="match status" value="2"/>
</dbReference>
<comment type="caution">
    <text evidence="9">The sequence shown here is derived from an EMBL/GenBank/DDBJ whole genome shotgun (WGS) entry which is preliminary data.</text>
</comment>
<dbReference type="RefSeq" id="WP_154769229.1">
    <property type="nucleotide sequence ID" value="NZ_WLYK01000005.1"/>
</dbReference>
<dbReference type="InterPro" id="IPR000731">
    <property type="entry name" value="SSD"/>
</dbReference>
<feature type="transmembrane region" description="Helical" evidence="7">
    <location>
        <begin position="588"/>
        <end position="609"/>
    </location>
</feature>
<feature type="transmembrane region" description="Helical" evidence="7">
    <location>
        <begin position="409"/>
        <end position="427"/>
    </location>
</feature>
<name>A0A7K1FR60_9ACTN</name>
<dbReference type="SUPFAM" id="SSF82866">
    <property type="entry name" value="Multidrug efflux transporter AcrB transmembrane domain"/>
    <property type="match status" value="2"/>
</dbReference>
<evidence type="ECO:0000256" key="1">
    <source>
        <dbReference type="ARBA" id="ARBA00004651"/>
    </source>
</evidence>
<protein>
    <submittedName>
        <fullName evidence="9">MMPL family transporter</fullName>
    </submittedName>
</protein>
<feature type="transmembrane region" description="Helical" evidence="7">
    <location>
        <begin position="263"/>
        <end position="285"/>
    </location>
</feature>
<organism evidence="9 10">
    <name type="scientific">Nakamurella alba</name>
    <dbReference type="NCBI Taxonomy" id="2665158"/>
    <lineage>
        <taxon>Bacteria</taxon>
        <taxon>Bacillati</taxon>
        <taxon>Actinomycetota</taxon>
        <taxon>Actinomycetes</taxon>
        <taxon>Nakamurellales</taxon>
        <taxon>Nakamurellaceae</taxon>
        <taxon>Nakamurella</taxon>
    </lineage>
</organism>
<feature type="transmembrane region" description="Helical" evidence="7">
    <location>
        <begin position="230"/>
        <end position="251"/>
    </location>
</feature>
<comment type="subcellular location">
    <subcellularLocation>
        <location evidence="1">Cell membrane</location>
        <topology evidence="1">Multi-pass membrane protein</topology>
    </subcellularLocation>
</comment>
<feature type="transmembrane region" description="Helical" evidence="7">
    <location>
        <begin position="688"/>
        <end position="708"/>
    </location>
</feature>
<gene>
    <name evidence="9" type="ORF">GIS00_15180</name>
</gene>
<feature type="transmembrane region" description="Helical" evidence="7">
    <location>
        <begin position="662"/>
        <end position="682"/>
    </location>
</feature>
<feature type="transmembrane region" description="Helical" evidence="7">
    <location>
        <begin position="621"/>
        <end position="641"/>
    </location>
</feature>
<dbReference type="Pfam" id="PF03176">
    <property type="entry name" value="MMPL"/>
    <property type="match status" value="2"/>
</dbReference>
<evidence type="ECO:0000256" key="6">
    <source>
        <dbReference type="ARBA" id="ARBA00023136"/>
    </source>
</evidence>
<feature type="transmembrane region" description="Helical" evidence="7">
    <location>
        <begin position="562"/>
        <end position="581"/>
    </location>
</feature>
<feature type="transmembrane region" description="Helical" evidence="7">
    <location>
        <begin position="339"/>
        <end position="365"/>
    </location>
</feature>
<dbReference type="GO" id="GO:0005886">
    <property type="term" value="C:plasma membrane"/>
    <property type="evidence" value="ECO:0007669"/>
    <property type="project" value="UniProtKB-SubCell"/>
</dbReference>
<dbReference type="AlphaFoldDB" id="A0A7K1FR60"/>
<evidence type="ECO:0000313" key="10">
    <source>
        <dbReference type="Proteomes" id="UP000460221"/>
    </source>
</evidence>
<dbReference type="EMBL" id="WLYK01000005">
    <property type="protein sequence ID" value="MTD15284.1"/>
    <property type="molecule type" value="Genomic_DNA"/>
</dbReference>
<keyword evidence="4 7" id="KW-0812">Transmembrane</keyword>
<dbReference type="Proteomes" id="UP000460221">
    <property type="component" value="Unassembled WGS sequence"/>
</dbReference>
<accession>A0A7K1FR60</accession>
<evidence type="ECO:0000256" key="7">
    <source>
        <dbReference type="SAM" id="Phobius"/>
    </source>
</evidence>
<evidence type="ECO:0000313" key="9">
    <source>
        <dbReference type="EMBL" id="MTD15284.1"/>
    </source>
</evidence>
<evidence type="ECO:0000256" key="2">
    <source>
        <dbReference type="ARBA" id="ARBA00010157"/>
    </source>
</evidence>
<sequence>MTEHPTRPATRPARSGVIRGLGIVGVLVLWLAIASFGGPSIGKLSSVQSNSAEAFLPTSAESARAAELAKGFTQGDALPAFVVFTTPEGSSATADQLASWQAWATALPGIAVDRDGTSLGTVGDYLAGPPPALIPSQDGVAGLVVVPLSSSKANDRAGDAEPPLDAVIEALRTGAEAAAAGGEAHVAGSAGLIADLGAAFAGIDGLLLLVALGAVLVILFLVYRAVALPFAVLLTSVFGLSMAGGIVYLLASADVLTLNGQSQGILFILTVGAATDYGLLLVSRFREELEHTDSVPTAMSRAWRACLEPIAASAGTVIIGLLCLLLSDLSSNKSLGPVGAIGIASAFVAALTLLPALLLTGRWLFWPRIPKRAAVAADPGHDPDDAELAAAHGIWARVARLVGRHPRRIWVITAAVLAAACIAVPTFKASGTAETDVFLTDVDSIAGTDALAAHFPGGSGNPILVIAPEGSADAVITALGAVPDLVGPATVTTVTGTQTPLVVDGRVELQVTASTEIGTAAGEDTVRAVRAAVHALPAGGEILVGGNAAVQLDTLETSQHDLRIIIPAILLAVLLVLILLLRALIAPLLLLLATLLSFGTAMGISALVFNHLFDFPGADPAVPLFAFVFLVALGVDYSIFLMTRAREEVALHGPRDGVLRSLTVTGGVITSAGVVLAATFAALSVIPILFLAQIAFIVAFGVLLDTLVVRTLLVPALAVDAGRFAWWPIPPKPRSHQRR</sequence>
<dbReference type="InterPro" id="IPR004869">
    <property type="entry name" value="MMPL_dom"/>
</dbReference>
<comment type="similarity">
    <text evidence="2">Belongs to the resistance-nodulation-cell division (RND) (TC 2.A.6) family. MmpL subfamily.</text>
</comment>
<dbReference type="PANTHER" id="PTHR33406:SF6">
    <property type="entry name" value="MEMBRANE PROTEIN YDGH-RELATED"/>
    <property type="match status" value="1"/>
</dbReference>
<evidence type="ECO:0000259" key="8">
    <source>
        <dbReference type="PROSITE" id="PS50156"/>
    </source>
</evidence>
<keyword evidence="10" id="KW-1185">Reference proteome</keyword>